<reference evidence="4" key="1">
    <citation type="journal article" date="2011" name="PLoS Genet.">
        <title>Parallel evolution of a type IV secretion system in radiating lineages of the host-restricted bacterial pathogen Bartonella.</title>
        <authorList>
            <person name="Engel P."/>
            <person name="Salzburger W."/>
            <person name="Liesch M."/>
            <person name="Chang C.C."/>
            <person name="Maruyama S."/>
            <person name="Lanz C."/>
            <person name="Calteau A."/>
            <person name="Lajus A."/>
            <person name="Medigue C."/>
            <person name="Schuster S.C."/>
            <person name="Dehio C."/>
        </authorList>
    </citation>
    <scope>NUCLEOTIDE SEQUENCE</scope>
    <source>
        <strain evidence="4">R1</strain>
    </source>
</reference>
<gene>
    <name evidence="4" type="ORF">BARSC_190094</name>
</gene>
<feature type="domain" description="Autotransporter" evidence="3">
    <location>
        <begin position="655"/>
        <end position="934"/>
    </location>
</feature>
<dbReference type="PANTHER" id="PTHR35037">
    <property type="entry name" value="C-TERMINAL REGION OF AIDA-LIKE PROTEIN"/>
    <property type="match status" value="1"/>
</dbReference>
<feature type="chain" id="PRO_5003216488" description="Autotransporter domain-containing protein" evidence="2">
    <location>
        <begin position="26"/>
        <end position="934"/>
    </location>
</feature>
<dbReference type="NCBIfam" id="TIGR01414">
    <property type="entry name" value="autotrans_barl"/>
    <property type="match status" value="1"/>
</dbReference>
<dbReference type="SUPFAM" id="SSF51126">
    <property type="entry name" value="Pectin lyase-like"/>
    <property type="match status" value="1"/>
</dbReference>
<evidence type="ECO:0000313" key="4">
    <source>
        <dbReference type="EMBL" id="CBI82823.1"/>
    </source>
</evidence>
<dbReference type="InterPro" id="IPR006315">
    <property type="entry name" value="OM_autotransptr_brl_dom"/>
</dbReference>
<dbReference type="InterPro" id="IPR005546">
    <property type="entry name" value="Autotransporte_beta"/>
</dbReference>
<evidence type="ECO:0000256" key="1">
    <source>
        <dbReference type="SAM" id="Coils"/>
    </source>
</evidence>
<evidence type="ECO:0000256" key="2">
    <source>
        <dbReference type="SAM" id="SignalP"/>
    </source>
</evidence>
<proteinExistence type="predicted"/>
<dbReference type="PANTHER" id="PTHR35037:SF3">
    <property type="entry name" value="C-TERMINAL REGION OF AIDA-LIKE PROTEIN"/>
    <property type="match status" value="1"/>
</dbReference>
<dbReference type="SUPFAM" id="SSF103515">
    <property type="entry name" value="Autotransporter"/>
    <property type="match status" value="1"/>
</dbReference>
<keyword evidence="1" id="KW-0175">Coiled coil</keyword>
<feature type="signal peptide" evidence="2">
    <location>
        <begin position="1"/>
        <end position="25"/>
    </location>
</feature>
<dbReference type="GO" id="GO:0019867">
    <property type="term" value="C:outer membrane"/>
    <property type="evidence" value="ECO:0007669"/>
    <property type="project" value="InterPro"/>
</dbReference>
<dbReference type="Gene3D" id="2.160.20.20">
    <property type="match status" value="1"/>
</dbReference>
<feature type="coiled-coil region" evidence="1">
    <location>
        <begin position="353"/>
        <end position="387"/>
    </location>
</feature>
<dbReference type="Pfam" id="PF03797">
    <property type="entry name" value="Autotransporter"/>
    <property type="match status" value="1"/>
</dbReference>
<dbReference type="PROSITE" id="PS51208">
    <property type="entry name" value="AUTOTRANSPORTER"/>
    <property type="match status" value="1"/>
</dbReference>
<protein>
    <recommendedName>
        <fullName evidence="3">Autotransporter domain-containing protein</fullName>
    </recommendedName>
</protein>
<sequence>MRKKSLLLCTVSGFFLCSYYSTSYAQNGGKQIRSASTVIADSSSHGQQLSRTQQVQRSVDNPYKQTINARNAIRVDGSSLSSPKTETIIGKDVSGFYALDATNATINGENIRVTGGQVGLLVSDGKINLKDSLVTVERGAGITFFSYKPRTYTEDNNVVKFFNTKLFVKSGMGILGPSANGTVFLKNSEIDADVLVKNRMRRGDNIGTLTLIADHSILKGGTRILKQNDIEILKRKNIEALKRNDIEISKRNDIEISKQKDLEISKQKDLDKAEARLIRERDMIAQINPDSANAYDALLRGQINLRNHHAFNFKKLNNGRHNNNYREYNPKVIHAFKAIEVGKAIKAIEEEKVRIAIAKAEAIKEAKKRAEKAREAAQARYRSDQRDAEGILKQKTVLHLNNGSKWILRVSKTETDDRDKMLGPVPKAFILSIAQRAHSDISVLHVDNSSIIFESPTEGHYQTLYVGAGNPETQKVYNAGSNAKLYLNTNGRKADCLFVNGDVSGSTTVHVNIQGNIPNIANLLFLTGSLPSNKRGISLIQVVGQATENSFKLAKGYMTVSGSPYKYTLNAYGPTSRNGLADINQRFFNVNSYNNAFWDFRLQNQYLPNSNVKALLPQMANYLVMPNALFAAGFTDIENQNALLTNIRPMPWEMKNDKKLFFFISSYGNKATLSSNRTALEYGYDADIGYAALQTGVALAALEGQNTSSYFGLLGTYGKLSFTPQNIADVKKSTFDKWLFTAYSSIQHNSGVYINTFLSYGLFRGNISNAIIGQTARVDDAKTWSASATLGKQLITSIEDLVFEPQTQIAYQQLMFNTIQDTDKFKVDMSNPYQWSIRMGGRLVKNVNQFEDGRTLSFYGKLNLISVFGDGGTVQVGKKSFYFDPIGPAIEGGIGVNAELIQNVTFHGDVSYQQKLQKAGLSGAIFSGTLRYRF</sequence>
<dbReference type="EMBL" id="FN645524">
    <property type="protein sequence ID" value="CBI82823.1"/>
    <property type="molecule type" value="Genomic_DNA"/>
</dbReference>
<accession>E6Z135</accession>
<dbReference type="Gene3D" id="2.40.128.130">
    <property type="entry name" value="Autotransporter beta-domain"/>
    <property type="match status" value="1"/>
</dbReference>
<dbReference type="InterPro" id="IPR036709">
    <property type="entry name" value="Autotransporte_beta_dom_sf"/>
</dbReference>
<dbReference type="AlphaFoldDB" id="E6Z135"/>
<dbReference type="InterPro" id="IPR012332">
    <property type="entry name" value="Autotransporter_pectin_lyase_C"/>
</dbReference>
<keyword evidence="2" id="KW-0732">Signal</keyword>
<dbReference type="SMART" id="SM00869">
    <property type="entry name" value="Autotransporter"/>
    <property type="match status" value="1"/>
</dbReference>
<organism evidence="4">
    <name type="scientific">Bartonella schoenbuchensis (strain DSM 13525 / NCTC 13165 / R1)</name>
    <dbReference type="NCBI Taxonomy" id="687861"/>
    <lineage>
        <taxon>Bacteria</taxon>
        <taxon>Pseudomonadati</taxon>
        <taxon>Pseudomonadota</taxon>
        <taxon>Alphaproteobacteria</taxon>
        <taxon>Hyphomicrobiales</taxon>
        <taxon>Bartonellaceae</taxon>
        <taxon>Bartonella</taxon>
    </lineage>
</organism>
<evidence type="ECO:0000259" key="3">
    <source>
        <dbReference type="PROSITE" id="PS51208"/>
    </source>
</evidence>
<dbReference type="InterPro" id="IPR051551">
    <property type="entry name" value="Autotransporter_adhesion"/>
</dbReference>
<name>E6Z135_BARSR</name>
<dbReference type="InterPro" id="IPR011050">
    <property type="entry name" value="Pectin_lyase_fold/virulence"/>
</dbReference>